<proteinExistence type="predicted"/>
<gene>
    <name evidence="2" type="ORF">JO391_19065</name>
</gene>
<evidence type="ECO:0000313" key="3">
    <source>
        <dbReference type="Proteomes" id="UP000826300"/>
    </source>
</evidence>
<evidence type="ECO:0000313" key="2">
    <source>
        <dbReference type="EMBL" id="QYZ69770.1"/>
    </source>
</evidence>
<accession>A0A8G0ZUN8</accession>
<protein>
    <submittedName>
        <fullName evidence="2">Uncharacterized protein</fullName>
    </submittedName>
</protein>
<dbReference type="EMBL" id="CP069370">
    <property type="protein sequence ID" value="QYZ69770.1"/>
    <property type="molecule type" value="Genomic_DNA"/>
</dbReference>
<keyword evidence="1" id="KW-0732">Signal</keyword>
<keyword evidence="3" id="KW-1185">Reference proteome</keyword>
<dbReference type="Proteomes" id="UP000826300">
    <property type="component" value="Chromosome"/>
</dbReference>
<reference evidence="2" key="1">
    <citation type="submission" date="2021-02" db="EMBL/GenBank/DDBJ databases">
        <title>Rhodobacter shimadae sp. nov., an aerobic anoxygenic phototrophic bacterium isolated from a hot spring.</title>
        <authorList>
            <person name="Muramatsu S."/>
            <person name="Haruta S."/>
            <person name="Hirose S."/>
            <person name="Hanada S."/>
        </authorList>
    </citation>
    <scope>NUCLEOTIDE SEQUENCE</scope>
    <source>
        <strain evidence="2">N10</strain>
    </source>
</reference>
<dbReference type="AlphaFoldDB" id="A0A8G0ZUN8"/>
<feature type="chain" id="PRO_5034905288" evidence="1">
    <location>
        <begin position="19"/>
        <end position="92"/>
    </location>
</feature>
<dbReference type="RefSeq" id="WP_220661986.1">
    <property type="nucleotide sequence ID" value="NZ_CP069370.1"/>
</dbReference>
<dbReference type="KEGG" id="nsm:JO391_19065"/>
<sequence length="92" mass="9944">MRLPLIAFILTLASPAAAECYADYKAKQDDPLRLAYGVAQVPDSACDPGAAKNELAPRLQAGGWTLLDVMGVFGPEGLAERKDRAGEFFLRY</sequence>
<name>A0A8G0ZUN8_9RHOB</name>
<feature type="signal peptide" evidence="1">
    <location>
        <begin position="1"/>
        <end position="18"/>
    </location>
</feature>
<evidence type="ECO:0000256" key="1">
    <source>
        <dbReference type="SAM" id="SignalP"/>
    </source>
</evidence>
<organism evidence="2 3">
    <name type="scientific">Neotabrizicola shimadae</name>
    <dbReference type="NCBI Taxonomy" id="2807096"/>
    <lineage>
        <taxon>Bacteria</taxon>
        <taxon>Pseudomonadati</taxon>
        <taxon>Pseudomonadota</taxon>
        <taxon>Alphaproteobacteria</taxon>
        <taxon>Rhodobacterales</taxon>
        <taxon>Paracoccaceae</taxon>
        <taxon>Neotabrizicola</taxon>
    </lineage>
</organism>